<dbReference type="EMBL" id="JAUSUZ010000001">
    <property type="protein sequence ID" value="MDQ0364064.1"/>
    <property type="molecule type" value="Genomic_DNA"/>
</dbReference>
<dbReference type="InterPro" id="IPR011990">
    <property type="entry name" value="TPR-like_helical_dom_sf"/>
</dbReference>
<reference evidence="1 2" key="1">
    <citation type="submission" date="2023-07" db="EMBL/GenBank/DDBJ databases">
        <title>Sequencing the genomes of 1000 actinobacteria strains.</title>
        <authorList>
            <person name="Klenk H.-P."/>
        </authorList>
    </citation>
    <scope>NUCLEOTIDE SEQUENCE [LARGE SCALE GENOMIC DNA]</scope>
    <source>
        <strain evidence="1 2">DSM 44709</strain>
    </source>
</reference>
<dbReference type="AlphaFoldDB" id="A0AAE3VVG8"/>
<accession>A0AAE3VVG8</accession>
<dbReference type="InterPro" id="IPR019734">
    <property type="entry name" value="TPR_rpt"/>
</dbReference>
<dbReference type="PANTHER" id="PTHR10098">
    <property type="entry name" value="RAPSYN-RELATED"/>
    <property type="match status" value="1"/>
</dbReference>
<keyword evidence="2" id="KW-1185">Reference proteome</keyword>
<dbReference type="RefSeq" id="WP_307235171.1">
    <property type="nucleotide sequence ID" value="NZ_JAUSUZ010000001.1"/>
</dbReference>
<dbReference type="Pfam" id="PF13424">
    <property type="entry name" value="TPR_12"/>
    <property type="match status" value="2"/>
</dbReference>
<evidence type="ECO:0000313" key="2">
    <source>
        <dbReference type="Proteomes" id="UP001240236"/>
    </source>
</evidence>
<dbReference type="Pfam" id="PF13432">
    <property type="entry name" value="TPR_16"/>
    <property type="match status" value="1"/>
</dbReference>
<dbReference type="Gene3D" id="3.40.50.300">
    <property type="entry name" value="P-loop containing nucleotide triphosphate hydrolases"/>
    <property type="match status" value="1"/>
</dbReference>
<dbReference type="SMART" id="SM00028">
    <property type="entry name" value="TPR"/>
    <property type="match status" value="6"/>
</dbReference>
<dbReference type="PANTHER" id="PTHR10098:SF108">
    <property type="entry name" value="TETRATRICOPEPTIDE REPEAT PROTEIN 28"/>
    <property type="match status" value="1"/>
</dbReference>
<dbReference type="PRINTS" id="PR00364">
    <property type="entry name" value="DISEASERSIST"/>
</dbReference>
<dbReference type="GO" id="GO:0043531">
    <property type="term" value="F:ADP binding"/>
    <property type="evidence" value="ECO:0007669"/>
    <property type="project" value="InterPro"/>
</dbReference>
<protein>
    <submittedName>
        <fullName evidence="1">Tetratricopeptide (TPR) repeat protein</fullName>
    </submittedName>
</protein>
<evidence type="ECO:0000313" key="1">
    <source>
        <dbReference type="EMBL" id="MDQ0364064.1"/>
    </source>
</evidence>
<dbReference type="InterPro" id="IPR027417">
    <property type="entry name" value="P-loop_NTPase"/>
</dbReference>
<proteinExistence type="predicted"/>
<dbReference type="SUPFAM" id="SSF48452">
    <property type="entry name" value="TPR-like"/>
    <property type="match status" value="2"/>
</dbReference>
<name>A0AAE3VVG8_9ACTN</name>
<organism evidence="1 2">
    <name type="scientific">Catenuloplanes indicus</name>
    <dbReference type="NCBI Taxonomy" id="137267"/>
    <lineage>
        <taxon>Bacteria</taxon>
        <taxon>Bacillati</taxon>
        <taxon>Actinomycetota</taxon>
        <taxon>Actinomycetes</taxon>
        <taxon>Micromonosporales</taxon>
        <taxon>Micromonosporaceae</taxon>
        <taxon>Catenuloplanes</taxon>
    </lineage>
</organism>
<dbReference type="Proteomes" id="UP001240236">
    <property type="component" value="Unassembled WGS sequence"/>
</dbReference>
<sequence length="814" mass="87583">MDPAAAFNELPDPARATGLDELVEQLRLLKIWAGDPSYGTIKDRVNAAWAAAGRPAGELARRSTVADCFRTGRRRFNTDLVVEVVRALHPDTGYVAQWRQALRVLSGESEAASRVRVQDRLPPDPAGFTGRVAELDRLRRAARAGDSVVISAIEGMPGVGKTQLALHAGHVLLREEPFDRVLFVNLRGFHPDPAQPPADPAAVLDGFLRLLGVPGRQLPHGLAARTAAYRERLAGTRTLVVLDDVATAAQVRPLLPATPGCLALITSRRRLGALRPAARLTVDVFTSREAVAYLREAAPGTPVGTDPRAAARIARRCGHLPLALSLVAGHIRGTPGWTLTDHADRLDQRHRERRLDSGVELALALSYQALSVDLRLLLRLAALHPGQDLDAYAAAALTGTGLSTARAGLDRLRDDHLLQQPAPGRYAFHDLVRAHAITRAQDEDRPPDRRAALDRLSGYYVAATAAAMDTLHPAEAHLRPRIAPIVGPLPGLSDPDTALDWLNAERTTLVAIAARGPDPHTVRLSRTLFRYLSGGHLTDALTVHGHAVEAARRAGDTLGQAHALTDLGGVHWRLGRPEDAARHFTESLALFARAGDSDGEARALTSLGIVADRGGRPDEAIGLFERALTLFAAAGNRTGEARTLNNVANVEARRGHTDAATAHWERAMRLFRQAGDRAGEANALNGLGDLEVQAGAFEAAAGRFQRALTLYRQIGNRAGEANILDSLGMLHTRLGHPDQATDLHRLALTMYRETGDRYSEARAHNGLAEAARAAGRFTDALAHHEQALTIADGIGSGDEQARARTGIAEVRQRR</sequence>
<dbReference type="Gene3D" id="1.25.40.10">
    <property type="entry name" value="Tetratricopeptide repeat domain"/>
    <property type="match status" value="1"/>
</dbReference>
<dbReference type="Pfam" id="PF13176">
    <property type="entry name" value="TPR_7"/>
    <property type="match status" value="1"/>
</dbReference>
<dbReference type="SUPFAM" id="SSF52540">
    <property type="entry name" value="P-loop containing nucleoside triphosphate hydrolases"/>
    <property type="match status" value="1"/>
</dbReference>
<comment type="caution">
    <text evidence="1">The sequence shown here is derived from an EMBL/GenBank/DDBJ whole genome shotgun (WGS) entry which is preliminary data.</text>
</comment>
<gene>
    <name evidence="1" type="ORF">J2S42_000733</name>
</gene>